<dbReference type="AlphaFoldDB" id="A0A7T0LMT8"/>
<sequence length="41" mass="4413">MGFDGIGRVLEIVTVVGDDGQEVVIHAMRARRQYLPGGGRS</sequence>
<gene>
    <name evidence="1" type="ORF">ID810_04605</name>
</gene>
<dbReference type="Proteomes" id="UP000594637">
    <property type="component" value="Chromosome"/>
</dbReference>
<accession>A0A7T0LMT8</accession>
<protein>
    <submittedName>
        <fullName evidence="1">Toxin-antitoxin system toxin subunit</fullName>
    </submittedName>
</protein>
<reference evidence="1 2" key="1">
    <citation type="submission" date="2020-11" db="EMBL/GenBank/DDBJ databases">
        <title>Actinomyces sp. ZJ750.</title>
        <authorList>
            <person name="Zhou J."/>
        </authorList>
    </citation>
    <scope>NUCLEOTIDE SEQUENCE [LARGE SCALE GENOMIC DNA]</scope>
    <source>
        <strain evidence="1 2">ZJ750</strain>
    </source>
</reference>
<proteinExistence type="predicted"/>
<evidence type="ECO:0000313" key="2">
    <source>
        <dbReference type="Proteomes" id="UP000594637"/>
    </source>
</evidence>
<evidence type="ECO:0000313" key="1">
    <source>
        <dbReference type="EMBL" id="QPL06555.1"/>
    </source>
</evidence>
<keyword evidence="2" id="KW-1185">Reference proteome</keyword>
<name>A0A7T0LMT8_9ACTO</name>
<organism evidence="1 2">
    <name type="scientific">Actinomyces respiraculi</name>
    <dbReference type="NCBI Taxonomy" id="2744574"/>
    <lineage>
        <taxon>Bacteria</taxon>
        <taxon>Bacillati</taxon>
        <taxon>Actinomycetota</taxon>
        <taxon>Actinomycetes</taxon>
        <taxon>Actinomycetales</taxon>
        <taxon>Actinomycetaceae</taxon>
        <taxon>Actinomyces</taxon>
    </lineage>
</organism>
<dbReference type="EMBL" id="CP063989">
    <property type="protein sequence ID" value="QPL06555.1"/>
    <property type="molecule type" value="Genomic_DNA"/>
</dbReference>
<dbReference type="KEGG" id="arep:ID810_04605"/>